<accession>A0A7J8UFM4</accession>
<organism evidence="1 2">
    <name type="scientific">Gossypium klotzschianum</name>
    <dbReference type="NCBI Taxonomy" id="34286"/>
    <lineage>
        <taxon>Eukaryota</taxon>
        <taxon>Viridiplantae</taxon>
        <taxon>Streptophyta</taxon>
        <taxon>Embryophyta</taxon>
        <taxon>Tracheophyta</taxon>
        <taxon>Spermatophyta</taxon>
        <taxon>Magnoliopsida</taxon>
        <taxon>eudicotyledons</taxon>
        <taxon>Gunneridae</taxon>
        <taxon>Pentapetalae</taxon>
        <taxon>rosids</taxon>
        <taxon>malvids</taxon>
        <taxon>Malvales</taxon>
        <taxon>Malvaceae</taxon>
        <taxon>Malvoideae</taxon>
        <taxon>Gossypium</taxon>
    </lineage>
</organism>
<keyword evidence="2" id="KW-1185">Reference proteome</keyword>
<dbReference type="OrthoDB" id="1744659at2759"/>
<dbReference type="EMBL" id="JABFAB010000005">
    <property type="protein sequence ID" value="MBA0649241.1"/>
    <property type="molecule type" value="Genomic_DNA"/>
</dbReference>
<sequence>MLLFCYLPPSYKSFRETLIYGIDKLSFKDVKGNLLSRNKLNNKFGLDRKADRQTSVLVASKKRDKMCHYCKKVRSRQSRLL</sequence>
<dbReference type="Proteomes" id="UP000593573">
    <property type="component" value="Unassembled WGS sequence"/>
</dbReference>
<gene>
    <name evidence="1" type="ORF">Goklo_016825</name>
</gene>
<evidence type="ECO:0000313" key="1">
    <source>
        <dbReference type="EMBL" id="MBA0649241.1"/>
    </source>
</evidence>
<dbReference type="AlphaFoldDB" id="A0A7J8UFM4"/>
<proteinExistence type="predicted"/>
<reference evidence="1 2" key="1">
    <citation type="journal article" date="2019" name="Genome Biol. Evol.">
        <title>Insights into the evolution of the New World diploid cottons (Gossypium, subgenus Houzingenia) based on genome sequencing.</title>
        <authorList>
            <person name="Grover C.E."/>
            <person name="Arick M.A. 2nd"/>
            <person name="Thrash A."/>
            <person name="Conover J.L."/>
            <person name="Sanders W.S."/>
            <person name="Peterson D.G."/>
            <person name="Frelichowski J.E."/>
            <person name="Scheffler J.A."/>
            <person name="Scheffler B.E."/>
            <person name="Wendel J.F."/>
        </authorList>
    </citation>
    <scope>NUCLEOTIDE SEQUENCE [LARGE SCALE GENOMIC DNA]</scope>
    <source>
        <strain evidence="1">57</strain>
        <tissue evidence="1">Leaf</tissue>
    </source>
</reference>
<evidence type="ECO:0000313" key="2">
    <source>
        <dbReference type="Proteomes" id="UP000593573"/>
    </source>
</evidence>
<comment type="caution">
    <text evidence="1">The sequence shown here is derived from an EMBL/GenBank/DDBJ whole genome shotgun (WGS) entry which is preliminary data.</text>
</comment>
<protein>
    <submittedName>
        <fullName evidence="1">Uncharacterized protein</fullName>
    </submittedName>
</protein>
<name>A0A7J8UFM4_9ROSI</name>